<evidence type="ECO:0000313" key="1">
    <source>
        <dbReference type="EMBL" id="SVE32203.1"/>
    </source>
</evidence>
<reference evidence="1" key="1">
    <citation type="submission" date="2018-05" db="EMBL/GenBank/DDBJ databases">
        <authorList>
            <person name="Lanie J.A."/>
            <person name="Ng W.-L."/>
            <person name="Kazmierczak K.M."/>
            <person name="Andrzejewski T.M."/>
            <person name="Davidsen T.M."/>
            <person name="Wayne K.J."/>
            <person name="Tettelin H."/>
            <person name="Glass J.I."/>
            <person name="Rusch D."/>
            <person name="Podicherti R."/>
            <person name="Tsui H.-C.T."/>
            <person name="Winkler M.E."/>
        </authorList>
    </citation>
    <scope>NUCLEOTIDE SEQUENCE</scope>
</reference>
<name>A0A383CJI8_9ZZZZ</name>
<dbReference type="AlphaFoldDB" id="A0A383CJI8"/>
<dbReference type="EMBL" id="UINC01209259">
    <property type="protein sequence ID" value="SVE32203.1"/>
    <property type="molecule type" value="Genomic_DNA"/>
</dbReference>
<organism evidence="1">
    <name type="scientific">marine metagenome</name>
    <dbReference type="NCBI Taxonomy" id="408172"/>
    <lineage>
        <taxon>unclassified sequences</taxon>
        <taxon>metagenomes</taxon>
        <taxon>ecological metagenomes</taxon>
    </lineage>
</organism>
<proteinExistence type="predicted"/>
<gene>
    <name evidence="1" type="ORF">METZ01_LOCUS485057</name>
</gene>
<protein>
    <submittedName>
        <fullName evidence="1">Uncharacterized protein</fullName>
    </submittedName>
</protein>
<accession>A0A383CJI8</accession>
<feature type="non-terminal residue" evidence="1">
    <location>
        <position position="35"/>
    </location>
</feature>
<sequence>MVSRRPEGGLSGEYSVATDVSEERVRQVVEEVVRR</sequence>